<evidence type="ECO:0000256" key="5">
    <source>
        <dbReference type="ARBA" id="ARBA00022478"/>
    </source>
</evidence>
<reference evidence="18" key="1">
    <citation type="journal article" date="2020" name="bioRxiv">
        <title>Hybrid origin of Populus tomentosa Carr. identified through genome sequencing and phylogenomic analysis.</title>
        <authorList>
            <person name="An X."/>
            <person name="Gao K."/>
            <person name="Chen Z."/>
            <person name="Li J."/>
            <person name="Yang X."/>
            <person name="Yang X."/>
            <person name="Zhou J."/>
            <person name="Guo T."/>
            <person name="Zhao T."/>
            <person name="Huang S."/>
            <person name="Miao D."/>
            <person name="Khan W.U."/>
            <person name="Rao P."/>
            <person name="Ye M."/>
            <person name="Lei B."/>
            <person name="Liao W."/>
            <person name="Wang J."/>
            <person name="Ji L."/>
            <person name="Li Y."/>
            <person name="Guo B."/>
            <person name="Mustafa N.S."/>
            <person name="Li S."/>
            <person name="Yun Q."/>
            <person name="Keller S.R."/>
            <person name="Mao J."/>
            <person name="Zhang R."/>
            <person name="Strauss S.H."/>
        </authorList>
    </citation>
    <scope>NUCLEOTIDE SEQUENCE</scope>
    <source>
        <strain evidence="18">GM15</strain>
        <tissue evidence="18">Leaf</tissue>
    </source>
</reference>
<keyword evidence="6 18" id="KW-0934">Plastid</keyword>
<keyword evidence="19" id="KW-1185">Reference proteome</keyword>
<keyword evidence="11 13" id="KW-0687">Ribonucleoprotein</keyword>
<evidence type="ECO:0000313" key="18">
    <source>
        <dbReference type="EMBL" id="KAG6735394.1"/>
    </source>
</evidence>
<evidence type="ECO:0000259" key="16">
    <source>
        <dbReference type="SMART" id="SM01382"/>
    </source>
</evidence>
<dbReference type="InterPro" id="IPR011260">
    <property type="entry name" value="RNAP_asu_C"/>
</dbReference>
<organism evidence="18 19">
    <name type="scientific">Populus tomentosa</name>
    <name type="common">Chinese white poplar</name>
    <dbReference type="NCBI Taxonomy" id="118781"/>
    <lineage>
        <taxon>Eukaryota</taxon>
        <taxon>Viridiplantae</taxon>
        <taxon>Streptophyta</taxon>
        <taxon>Embryophyta</taxon>
        <taxon>Tracheophyta</taxon>
        <taxon>Spermatophyta</taxon>
        <taxon>Magnoliopsida</taxon>
        <taxon>eudicotyledons</taxon>
        <taxon>Gunneridae</taxon>
        <taxon>Pentapetalae</taxon>
        <taxon>rosids</taxon>
        <taxon>fabids</taxon>
        <taxon>Malpighiales</taxon>
        <taxon>Salicaceae</taxon>
        <taxon>Saliceae</taxon>
        <taxon>Populus</taxon>
    </lineage>
</organism>
<evidence type="ECO:0000256" key="2">
    <source>
        <dbReference type="ARBA" id="ARBA00005636"/>
    </source>
</evidence>
<comment type="function">
    <text evidence="1">DNA-dependent RNA polymerase catalyzes the transcription of DNA into RNA using the four ribonucleoside triphosphates as substrates.</text>
</comment>
<dbReference type="AlphaFoldDB" id="A0A8X8BY19"/>
<dbReference type="InterPro" id="IPR005704">
    <property type="entry name" value="Ribosomal_uS3_bac-typ"/>
</dbReference>
<evidence type="ECO:0000259" key="17">
    <source>
        <dbReference type="SMART" id="SM01383"/>
    </source>
</evidence>
<dbReference type="NCBIfam" id="TIGR01067">
    <property type="entry name" value="rplN_bact"/>
    <property type="match status" value="1"/>
</dbReference>
<evidence type="ECO:0000256" key="10">
    <source>
        <dbReference type="ARBA" id="ARBA00023163"/>
    </source>
</evidence>
<evidence type="ECO:0000256" key="4">
    <source>
        <dbReference type="ARBA" id="ARBA00011838"/>
    </source>
</evidence>
<comment type="similarity">
    <text evidence="13">Belongs to the universal ribosomal protein uS11 family.</text>
</comment>
<dbReference type="InterPro" id="IPR000218">
    <property type="entry name" value="Ribosomal_uL14"/>
</dbReference>
<comment type="similarity">
    <text evidence="14">Belongs to the universal ribosomal protein uL14 family.</text>
</comment>
<dbReference type="OrthoDB" id="812798at2759"/>
<comment type="similarity">
    <text evidence="2">Belongs to the universal ribosomal protein uL2 family.</text>
</comment>
<dbReference type="SMART" id="SM00662">
    <property type="entry name" value="RPOLD"/>
    <property type="match status" value="1"/>
</dbReference>
<dbReference type="InterPro" id="IPR001971">
    <property type="entry name" value="Ribosomal_uS11"/>
</dbReference>
<dbReference type="PANTHER" id="PTHR13691:SF5">
    <property type="entry name" value="LARGE RIBOSOMAL SUBUNIT PROTEIN UL2M"/>
    <property type="match status" value="1"/>
</dbReference>
<dbReference type="InterPro" id="IPR005745">
    <property type="entry name" value="Ribosomal_uL14_bac-type"/>
</dbReference>
<dbReference type="FunFam" id="2.170.120.12:FF:000001">
    <property type="entry name" value="DNA-directed RNA polymerase subunit alpha"/>
    <property type="match status" value="1"/>
</dbReference>
<dbReference type="GO" id="GO:0003677">
    <property type="term" value="F:DNA binding"/>
    <property type="evidence" value="ECO:0007669"/>
    <property type="project" value="InterPro"/>
</dbReference>
<evidence type="ECO:0000256" key="14">
    <source>
        <dbReference type="HAMAP-Rule" id="MF_01367"/>
    </source>
</evidence>
<dbReference type="Pfam" id="PF00181">
    <property type="entry name" value="Ribosomal_L2_N"/>
    <property type="match status" value="1"/>
</dbReference>
<dbReference type="GO" id="GO:0019843">
    <property type="term" value="F:rRNA binding"/>
    <property type="evidence" value="ECO:0007669"/>
    <property type="project" value="UniProtKB-UniRule"/>
</dbReference>
<dbReference type="InterPro" id="IPR019972">
    <property type="entry name" value="Ribosomal_uL14_CS"/>
</dbReference>
<keyword evidence="13" id="KW-0699">rRNA-binding</keyword>
<evidence type="ECO:0000256" key="11">
    <source>
        <dbReference type="ARBA" id="ARBA00023274"/>
    </source>
</evidence>
<feature type="domain" description="Large ribosomal subunit protein uL2 C-terminal" evidence="16">
    <location>
        <begin position="134"/>
        <end position="282"/>
    </location>
</feature>
<dbReference type="InterPro" id="IPR011262">
    <property type="entry name" value="DNA-dir_RNA_pol_insert"/>
</dbReference>
<dbReference type="InterPro" id="IPR011773">
    <property type="entry name" value="DNA-dir_RpoA"/>
</dbReference>
<keyword evidence="10" id="KW-0804">Transcription</keyword>
<sequence length="889" mass="99681">MDGIKYAVVTDKSIRLLLKNQYTSNVESGSTRTEIKHWVELFFGVKHRCGKGRNARGIITARHRGGGHKRLYRKIDFRRNEKYIYGRIVTIEYDPNRNAYICLIHYGDGEKRYILHPRGAIIGDTIISGTEVPIKMGNALPLSADRPQQKTEEKPYALEEACTVWEEVLIDQKEESTSTDMPLGTAIHNIEITLGRGGQLARAAGAVAKLIAKEGKSATLKLPSGEVRLISKNCSATVGQVGNAGVNQKSLGRAGSKCWLAANASHNMGLNEASLVISKAEVNEEFIAGQLKNRVSFRKAMKKAIELTEQSNTKGIQVQIAGRLDGKEIARAEWVREGRVPLQTLRAKINYCSYTVRTIYGVLDNSGARELMCIRIIGTSNRRYAHIGDVIIAVIKEAVPNSPLERSEVIRAVIVRTSKELKRDNGMIIRYDDNAAVVIDQEGNPKGTRIFGAIARELRQDTLADIITSIRNADMDRKGTVRIPSTNITENIIKILLREGACGFRGTRRGTPFAAQTAAGNAIRTVVDQGMQRAEVMIKGPGLGRDAALRAIRRSGQADTIGIAMRRALLGEIEGTCITRAKSKKIPHEFSTITGIQESIHEILMNLKEIVLRSNLYGTHNASICVKGPGCVTAQDIILPPSVEIIDNTQHIASLREPIDLHIGLEIERNRGYCMKPPKNFQDGSYSIDAVFMPVRNANHSVHSYGNGNEKQEILFLEIWTNGSLTPKEALHEASRNLIDLFIPFLHAEEESFHLEKNQHKITLPLFAFHDRLAKLRKNQKEIALKSIFIDQLELAPKIYNCLKRSNIHTLWDLLKNSQEDLMKIEHFRIEDVLKPLKEHPITYWVLYEVFEIREKNTIQAIFPKELQMDLQVHQSLMVLEPLILHYMQ</sequence>
<dbReference type="SMART" id="SM01374">
    <property type="entry name" value="Ribosomal_L14"/>
    <property type="match status" value="1"/>
</dbReference>
<dbReference type="InterPro" id="IPR002171">
    <property type="entry name" value="Ribosomal_uL2"/>
</dbReference>
<keyword evidence="7" id="KW-0808">Transferase</keyword>
<dbReference type="GO" id="GO:0009507">
    <property type="term" value="C:chloroplast"/>
    <property type="evidence" value="ECO:0007669"/>
    <property type="project" value="UniProtKB-SubCell"/>
</dbReference>
<geneLocation type="chloroplast" evidence="18"/>
<keyword evidence="13" id="KW-0694">RNA-binding</keyword>
<dbReference type="Pfam" id="PF00238">
    <property type="entry name" value="Ribosomal_L14"/>
    <property type="match status" value="1"/>
</dbReference>
<dbReference type="InterPro" id="IPR022666">
    <property type="entry name" value="Ribosomal_uL2_RNA-bd_dom"/>
</dbReference>
<comment type="function">
    <text evidence="14">Binds to 23S rRNA.</text>
</comment>
<comment type="subcellular location">
    <subcellularLocation>
        <location evidence="13">Plastid</location>
        <location evidence="13">Chloroplast</location>
    </subcellularLocation>
</comment>
<dbReference type="HAMAP" id="MF_01367">
    <property type="entry name" value="Ribosomal_uL14"/>
    <property type="match status" value="1"/>
</dbReference>
<dbReference type="NCBIfam" id="TIGR02027">
    <property type="entry name" value="rpoA"/>
    <property type="match status" value="1"/>
</dbReference>
<comment type="subunit">
    <text evidence="13">Part of the 30S ribosomal subunit.</text>
</comment>
<feature type="domain" description="DNA-directed RNA polymerase RpoA/D/Rpb3-type" evidence="15">
    <location>
        <begin position="546"/>
        <end position="748"/>
    </location>
</feature>
<gene>
    <name evidence="14" type="primary">rpl14</name>
    <name evidence="13" type="synonym">rps11</name>
    <name evidence="18" type="ORF">POTOM_062030</name>
</gene>
<evidence type="ECO:0000256" key="13">
    <source>
        <dbReference type="HAMAP-Rule" id="MF_01310"/>
    </source>
</evidence>
<dbReference type="PROSITE" id="PS00049">
    <property type="entry name" value="RIBOSOMAL_L14"/>
    <property type="match status" value="1"/>
</dbReference>
<dbReference type="EMBL" id="JAAWWB010002186">
    <property type="protein sequence ID" value="KAG6735394.1"/>
    <property type="molecule type" value="Genomic_DNA"/>
</dbReference>
<keyword evidence="18" id="KW-0150">Chloroplast</keyword>
<dbReference type="HAMAP" id="MF_01310">
    <property type="entry name" value="Ribosomal_uS11"/>
    <property type="match status" value="1"/>
</dbReference>
<comment type="similarity">
    <text evidence="3">Belongs to the RNA polymerase alpha chain family.</text>
</comment>
<evidence type="ECO:0000259" key="15">
    <source>
        <dbReference type="SMART" id="SM00662"/>
    </source>
</evidence>
<dbReference type="InterPro" id="IPR022669">
    <property type="entry name" value="Ribosomal_uL2_C"/>
</dbReference>
<dbReference type="GO" id="GO:0032543">
    <property type="term" value="P:mitochondrial translation"/>
    <property type="evidence" value="ECO:0007669"/>
    <property type="project" value="TreeGrafter"/>
</dbReference>
<dbReference type="Pfam" id="PF00411">
    <property type="entry name" value="Ribosomal_S11"/>
    <property type="match status" value="1"/>
</dbReference>
<dbReference type="Pfam" id="PF01000">
    <property type="entry name" value="RNA_pol_A_bac"/>
    <property type="match status" value="1"/>
</dbReference>
<dbReference type="InterPro" id="IPR011263">
    <property type="entry name" value="DNA-dir_RNA_pol_RpoA/D/Rpb3"/>
</dbReference>
<name>A0A8X8BY19_POPTO</name>
<dbReference type="FunFam" id="2.40.50.140:FF:000029">
    <property type="entry name" value="50S ribosomal protein L2, chloroplastic"/>
    <property type="match status" value="1"/>
</dbReference>
<keyword evidence="9 13" id="KW-0689">Ribosomal protein</keyword>
<protein>
    <recommendedName>
        <fullName evidence="13 14">Multifunctional fusion protein</fullName>
    </recommendedName>
    <domain>
        <recommendedName>
            <fullName evidence="13">Small ribosomal subunit protein uS11c</fullName>
        </recommendedName>
    </domain>
    <domain>
        <recommendedName>
            <fullName evidence="14">Large ribosomal subunit protein uL14c</fullName>
        </recommendedName>
    </domain>
</protein>
<keyword evidence="5" id="KW-0240">DNA-directed RNA polymerase</keyword>
<accession>A0A8X8BY19</accession>
<feature type="domain" description="Large ribosomal subunit protein uL2 RNA-binding" evidence="17">
    <location>
        <begin position="52"/>
        <end position="128"/>
    </location>
</feature>
<dbReference type="FunFam" id="2.30.30.30:FF:000008">
    <property type="entry name" value="50S ribosomal protein L2, chloroplastic"/>
    <property type="match status" value="1"/>
</dbReference>
<dbReference type="Proteomes" id="UP000886885">
    <property type="component" value="Chloroplast Pltd"/>
</dbReference>
<evidence type="ECO:0000256" key="8">
    <source>
        <dbReference type="ARBA" id="ARBA00022695"/>
    </source>
</evidence>
<evidence type="ECO:0000313" key="19">
    <source>
        <dbReference type="Proteomes" id="UP000886885"/>
    </source>
</evidence>
<dbReference type="CDD" id="cd00337">
    <property type="entry name" value="Ribosomal_uL14"/>
    <property type="match status" value="1"/>
</dbReference>
<dbReference type="GO" id="GO:0003899">
    <property type="term" value="F:DNA-directed RNA polymerase activity"/>
    <property type="evidence" value="ECO:0007669"/>
    <property type="project" value="UniProtKB-EC"/>
</dbReference>
<dbReference type="GO" id="GO:0000428">
    <property type="term" value="C:DNA-directed RNA polymerase complex"/>
    <property type="evidence" value="ECO:0007669"/>
    <property type="project" value="UniProtKB-KW"/>
</dbReference>
<dbReference type="GO" id="GO:0003735">
    <property type="term" value="F:structural constituent of ribosome"/>
    <property type="evidence" value="ECO:0007669"/>
    <property type="project" value="InterPro"/>
</dbReference>
<evidence type="ECO:0000256" key="12">
    <source>
        <dbReference type="ARBA" id="ARBA00048552"/>
    </source>
</evidence>
<evidence type="ECO:0000256" key="1">
    <source>
        <dbReference type="ARBA" id="ARBA00004026"/>
    </source>
</evidence>
<comment type="subunit">
    <text evidence="4 14">Part of the 50S ribosomal subunit.</text>
</comment>
<evidence type="ECO:0000256" key="7">
    <source>
        <dbReference type="ARBA" id="ARBA00022679"/>
    </source>
</evidence>
<dbReference type="GO" id="GO:0005762">
    <property type="term" value="C:mitochondrial large ribosomal subunit"/>
    <property type="evidence" value="ECO:0007669"/>
    <property type="project" value="TreeGrafter"/>
</dbReference>
<proteinExistence type="inferred from homology"/>
<dbReference type="CDD" id="cd06928">
    <property type="entry name" value="RNAP_alpha_NTD"/>
    <property type="match status" value="1"/>
</dbReference>
<dbReference type="Pfam" id="PF03118">
    <property type="entry name" value="RNA_pol_A_CTD"/>
    <property type="match status" value="1"/>
</dbReference>
<dbReference type="PANTHER" id="PTHR13691">
    <property type="entry name" value="RIBOSOMAL PROTEIN L2"/>
    <property type="match status" value="1"/>
</dbReference>
<evidence type="ECO:0000256" key="3">
    <source>
        <dbReference type="ARBA" id="ARBA00007123"/>
    </source>
</evidence>
<dbReference type="GO" id="GO:0046983">
    <property type="term" value="F:protein dimerization activity"/>
    <property type="evidence" value="ECO:0007669"/>
    <property type="project" value="InterPro"/>
</dbReference>
<dbReference type="NCBIfam" id="TIGR01009">
    <property type="entry name" value="rpsC_bact"/>
    <property type="match status" value="1"/>
</dbReference>
<keyword evidence="8" id="KW-0548">Nucleotidyltransferase</keyword>
<comment type="catalytic activity">
    <reaction evidence="12">
        <text>RNA(n) + a ribonucleoside 5'-triphosphate = RNA(n+1) + diphosphate</text>
        <dbReference type="Rhea" id="RHEA:21248"/>
        <dbReference type="Rhea" id="RHEA-COMP:14527"/>
        <dbReference type="Rhea" id="RHEA-COMP:17342"/>
        <dbReference type="ChEBI" id="CHEBI:33019"/>
        <dbReference type="ChEBI" id="CHEBI:61557"/>
        <dbReference type="ChEBI" id="CHEBI:140395"/>
        <dbReference type="EC" id="2.7.7.6"/>
    </reaction>
</comment>
<evidence type="ECO:0000256" key="6">
    <source>
        <dbReference type="ARBA" id="ARBA00022640"/>
    </source>
</evidence>
<dbReference type="Pfam" id="PF03947">
    <property type="entry name" value="Ribosomal_L2_C"/>
    <property type="match status" value="1"/>
</dbReference>
<dbReference type="GO" id="GO:0006351">
    <property type="term" value="P:DNA-templated transcription"/>
    <property type="evidence" value="ECO:0007669"/>
    <property type="project" value="InterPro"/>
</dbReference>
<dbReference type="SMART" id="SM01382">
    <property type="entry name" value="Ribosomal_L2_C"/>
    <property type="match status" value="1"/>
</dbReference>
<dbReference type="SMART" id="SM01383">
    <property type="entry name" value="Ribosomal_L2"/>
    <property type="match status" value="1"/>
</dbReference>
<evidence type="ECO:0000256" key="9">
    <source>
        <dbReference type="ARBA" id="ARBA00022980"/>
    </source>
</evidence>
<comment type="caution">
    <text evidence="18">The sequence shown here is derived from an EMBL/GenBank/DDBJ whole genome shotgun (WGS) entry which is preliminary data.</text>
</comment>